<dbReference type="AlphaFoldDB" id="A0A0B2V674"/>
<sequence>MEVDSSARGDQKNENKEGDAKEKEGKDDQVVNGPTENKPKTKTIAIDLPIEEHTPSIANVPALVQLELSMQATDRHEKEKVDAKNAVEEYVYYMRDKLADSFAEFITPKDADSFQSMLSATEDWLYDEGEDTEKNVYEAKLAELRKIGDPIQERHREHENRRGAFDDFDRAIIRARKAYEEYSKGSEKYAHIESKDMEKVISAVEEKKRWLDEQRGRQERHPKTDAPVIFVYQITQEQEKFESIVLPILNKPKPKPKKEAKKESKPAPKGEGRTADEQATPAGKAPPTAGEGAANANATSVDMEVD</sequence>
<dbReference type="PANTHER" id="PTHR45639">
    <property type="entry name" value="HSC70CB, ISOFORM G-RELATED"/>
    <property type="match status" value="1"/>
</dbReference>
<comment type="caution">
    <text evidence="5">The sequence shown here is derived from an EMBL/GenBank/DDBJ whole genome shotgun (WGS) entry which is preliminary data.</text>
</comment>
<feature type="compositionally biased region" description="Basic and acidic residues" evidence="4">
    <location>
        <begin position="260"/>
        <end position="276"/>
    </location>
</feature>
<dbReference type="FunFam" id="1.20.1270.10:FF:000002">
    <property type="entry name" value="Heat shock 70 kDa protein 4"/>
    <property type="match status" value="1"/>
</dbReference>
<dbReference type="InterPro" id="IPR029048">
    <property type="entry name" value="HSP70_C_sf"/>
</dbReference>
<dbReference type="PANTHER" id="PTHR45639:SF4">
    <property type="entry name" value="HSC70CB, ISOFORM G"/>
    <property type="match status" value="1"/>
</dbReference>
<dbReference type="GO" id="GO:0005829">
    <property type="term" value="C:cytosol"/>
    <property type="evidence" value="ECO:0007669"/>
    <property type="project" value="TreeGrafter"/>
</dbReference>
<evidence type="ECO:0000256" key="1">
    <source>
        <dbReference type="ARBA" id="ARBA00007381"/>
    </source>
</evidence>
<dbReference type="EMBL" id="JPKZ01002489">
    <property type="protein sequence ID" value="KHN76480.1"/>
    <property type="molecule type" value="Genomic_DNA"/>
</dbReference>
<feature type="region of interest" description="Disordered" evidence="4">
    <location>
        <begin position="243"/>
        <end position="306"/>
    </location>
</feature>
<dbReference type="GO" id="GO:0140662">
    <property type="term" value="F:ATP-dependent protein folding chaperone"/>
    <property type="evidence" value="ECO:0007669"/>
    <property type="project" value="InterPro"/>
</dbReference>
<name>A0A0B2V674_TOXCA</name>
<evidence type="ECO:0000256" key="2">
    <source>
        <dbReference type="ARBA" id="ARBA00022741"/>
    </source>
</evidence>
<protein>
    <submittedName>
        <fullName evidence="5">Uncharacterized protein C30C11.4</fullName>
    </submittedName>
</protein>
<organism evidence="5 6">
    <name type="scientific">Toxocara canis</name>
    <name type="common">Canine roundworm</name>
    <dbReference type="NCBI Taxonomy" id="6265"/>
    <lineage>
        <taxon>Eukaryota</taxon>
        <taxon>Metazoa</taxon>
        <taxon>Ecdysozoa</taxon>
        <taxon>Nematoda</taxon>
        <taxon>Chromadorea</taxon>
        <taxon>Rhabditida</taxon>
        <taxon>Spirurina</taxon>
        <taxon>Ascaridomorpha</taxon>
        <taxon>Ascaridoidea</taxon>
        <taxon>Toxocaridae</taxon>
        <taxon>Toxocara</taxon>
    </lineage>
</organism>
<dbReference type="OMA" id="IDENENW"/>
<dbReference type="GO" id="GO:0005524">
    <property type="term" value="F:ATP binding"/>
    <property type="evidence" value="ECO:0007669"/>
    <property type="project" value="UniProtKB-KW"/>
</dbReference>
<dbReference type="Pfam" id="PF00012">
    <property type="entry name" value="HSP70"/>
    <property type="match status" value="1"/>
</dbReference>
<evidence type="ECO:0000256" key="4">
    <source>
        <dbReference type="SAM" id="MobiDB-lite"/>
    </source>
</evidence>
<dbReference type="Gene3D" id="1.20.1270.10">
    <property type="match status" value="1"/>
</dbReference>
<dbReference type="STRING" id="6265.A0A0B2V674"/>
<gene>
    <name evidence="5" type="primary">C30C11.4</name>
    <name evidence="5" type="ORF">Tcan_13881</name>
</gene>
<dbReference type="Proteomes" id="UP000031036">
    <property type="component" value="Unassembled WGS sequence"/>
</dbReference>
<keyword evidence="3" id="KW-0067">ATP-binding</keyword>
<feature type="compositionally biased region" description="Basic and acidic residues" evidence="4">
    <location>
        <begin position="1"/>
        <end position="29"/>
    </location>
</feature>
<keyword evidence="2" id="KW-0547">Nucleotide-binding</keyword>
<feature type="region of interest" description="Disordered" evidence="4">
    <location>
        <begin position="1"/>
        <end position="42"/>
    </location>
</feature>
<evidence type="ECO:0000256" key="3">
    <source>
        <dbReference type="ARBA" id="ARBA00022840"/>
    </source>
</evidence>
<dbReference type="InterPro" id="IPR013126">
    <property type="entry name" value="Hsp_70_fam"/>
</dbReference>
<accession>A0A0B2V674</accession>
<dbReference type="SUPFAM" id="SSF100934">
    <property type="entry name" value="Heat shock protein 70kD (HSP70), C-terminal subdomain"/>
    <property type="match status" value="2"/>
</dbReference>
<keyword evidence="6" id="KW-1185">Reference proteome</keyword>
<dbReference type="GO" id="GO:0005634">
    <property type="term" value="C:nucleus"/>
    <property type="evidence" value="ECO:0007669"/>
    <property type="project" value="TreeGrafter"/>
</dbReference>
<evidence type="ECO:0000313" key="6">
    <source>
        <dbReference type="Proteomes" id="UP000031036"/>
    </source>
</evidence>
<dbReference type="OrthoDB" id="5863058at2759"/>
<proteinExistence type="inferred from homology"/>
<reference evidence="5 6" key="1">
    <citation type="submission" date="2014-11" db="EMBL/GenBank/DDBJ databases">
        <title>Genetic blueprint of the zoonotic pathogen Toxocara canis.</title>
        <authorList>
            <person name="Zhu X.-Q."/>
            <person name="Korhonen P.K."/>
            <person name="Cai H."/>
            <person name="Young N.D."/>
            <person name="Nejsum P."/>
            <person name="von Samson-Himmelstjerna G."/>
            <person name="Boag P.R."/>
            <person name="Tan P."/>
            <person name="Li Q."/>
            <person name="Min J."/>
            <person name="Yang Y."/>
            <person name="Wang X."/>
            <person name="Fang X."/>
            <person name="Hall R.S."/>
            <person name="Hofmann A."/>
            <person name="Sternberg P.W."/>
            <person name="Jex A.R."/>
            <person name="Gasser R.B."/>
        </authorList>
    </citation>
    <scope>NUCLEOTIDE SEQUENCE [LARGE SCALE GENOMIC DNA]</scope>
    <source>
        <strain evidence="5">PN_DK_2014</strain>
    </source>
</reference>
<evidence type="ECO:0000313" key="5">
    <source>
        <dbReference type="EMBL" id="KHN76480.1"/>
    </source>
</evidence>
<feature type="compositionally biased region" description="Low complexity" evidence="4">
    <location>
        <begin position="279"/>
        <end position="299"/>
    </location>
</feature>
<comment type="similarity">
    <text evidence="1">Belongs to the heat shock protein 70 family.</text>
</comment>